<organism evidence="1 2">
    <name type="scientific">Cyphellophora attinorum</name>
    <dbReference type="NCBI Taxonomy" id="1664694"/>
    <lineage>
        <taxon>Eukaryota</taxon>
        <taxon>Fungi</taxon>
        <taxon>Dikarya</taxon>
        <taxon>Ascomycota</taxon>
        <taxon>Pezizomycotina</taxon>
        <taxon>Eurotiomycetes</taxon>
        <taxon>Chaetothyriomycetidae</taxon>
        <taxon>Chaetothyriales</taxon>
        <taxon>Cyphellophoraceae</taxon>
        <taxon>Cyphellophora</taxon>
    </lineage>
</organism>
<dbReference type="EMBL" id="LFJN01000032">
    <property type="protein sequence ID" value="KPI36315.1"/>
    <property type="molecule type" value="Genomic_DNA"/>
</dbReference>
<dbReference type="GeneID" id="28739556"/>
<evidence type="ECO:0000313" key="2">
    <source>
        <dbReference type="Proteomes" id="UP000038010"/>
    </source>
</evidence>
<evidence type="ECO:0000313" key="1">
    <source>
        <dbReference type="EMBL" id="KPI36315.1"/>
    </source>
</evidence>
<dbReference type="RefSeq" id="XP_017996278.1">
    <property type="nucleotide sequence ID" value="XM_018147676.1"/>
</dbReference>
<dbReference type="AlphaFoldDB" id="A0A0N1NXZ5"/>
<keyword evidence="2" id="KW-1185">Reference proteome</keyword>
<comment type="caution">
    <text evidence="1">The sequence shown here is derived from an EMBL/GenBank/DDBJ whole genome shotgun (WGS) entry which is preliminary data.</text>
</comment>
<accession>A0A0N1NXZ5</accession>
<gene>
    <name evidence="1" type="ORF">AB675_7318</name>
</gene>
<proteinExistence type="predicted"/>
<dbReference type="Proteomes" id="UP000038010">
    <property type="component" value="Unassembled WGS sequence"/>
</dbReference>
<sequence>MSDWWRHITTNLLVSREYFAEAREVLLRTATATIRSCYCAAAIYSPYTTTDFRQLRFLAIPTSFYTKSSDSVAELLGHMPSLLCVTINLFKYLEIGKPFETSIAPAGDHGDTARTTRVTEDARKQFTTMYQQYLLKQFRGLPTPGQSPLEVAGVLRAEMQRHQAFKILLKTKITRFCQETRSQEFTLSADESLFGWWTSTPDPAASRCTGEANEEQEATLDLSSLIATLVEFQDTLTESGLVREAEFKVAQSTLEMVVKDTIRGVAKT</sequence>
<protein>
    <submittedName>
        <fullName evidence="1">Uncharacterized protein</fullName>
    </submittedName>
</protein>
<reference evidence="1 2" key="1">
    <citation type="submission" date="2015-06" db="EMBL/GenBank/DDBJ databases">
        <title>Draft genome of the ant-associated black yeast Phialophora attae CBS 131958.</title>
        <authorList>
            <person name="Moreno L.F."/>
            <person name="Stielow B.J."/>
            <person name="de Hoog S."/>
            <person name="Vicente V.A."/>
            <person name="Weiss V.A."/>
            <person name="de Vries M."/>
            <person name="Cruz L.M."/>
            <person name="Souza E.M."/>
        </authorList>
    </citation>
    <scope>NUCLEOTIDE SEQUENCE [LARGE SCALE GENOMIC DNA]</scope>
    <source>
        <strain evidence="1 2">CBS 131958</strain>
    </source>
</reference>
<dbReference type="VEuPathDB" id="FungiDB:AB675_7318"/>
<name>A0A0N1NXZ5_9EURO</name>